<dbReference type="Proteomes" id="UP000789759">
    <property type="component" value="Unassembled WGS sequence"/>
</dbReference>
<sequence length="140" mass="16342">SILIRLEYQVELSDYDWIIAKRHKLILLVYAILDVQESRYRHTNVVTYLDLIFIRVCSSKHDSSITYSHACSLLLTNSGPDKNPRYKKTVQMMIEHFDTYDFDTIIVAYFAPYQNAQLRTNNKELEKCNFKVAGDVLASI</sequence>
<proteinExistence type="predicted"/>
<comment type="caution">
    <text evidence="1">The sequence shown here is derived from an EMBL/GenBank/DDBJ whole genome shotgun (WGS) entry which is preliminary data.</text>
</comment>
<reference evidence="1" key="1">
    <citation type="submission" date="2021-06" db="EMBL/GenBank/DDBJ databases">
        <authorList>
            <person name="Kallberg Y."/>
            <person name="Tangrot J."/>
            <person name="Rosling A."/>
        </authorList>
    </citation>
    <scope>NUCLEOTIDE SEQUENCE</scope>
    <source>
        <strain evidence="1">FL966</strain>
    </source>
</reference>
<dbReference type="AlphaFoldDB" id="A0A9N9K4T2"/>
<dbReference type="EMBL" id="CAJVQA010037842">
    <property type="protein sequence ID" value="CAG8810312.1"/>
    <property type="molecule type" value="Genomic_DNA"/>
</dbReference>
<dbReference type="PANTHER" id="PTHR46954:SF1">
    <property type="entry name" value="C2H2-TYPE DOMAIN-CONTAINING PROTEIN"/>
    <property type="match status" value="1"/>
</dbReference>
<dbReference type="OrthoDB" id="2415891at2759"/>
<organism evidence="1 2">
    <name type="scientific">Cetraspora pellucida</name>
    <dbReference type="NCBI Taxonomy" id="1433469"/>
    <lineage>
        <taxon>Eukaryota</taxon>
        <taxon>Fungi</taxon>
        <taxon>Fungi incertae sedis</taxon>
        <taxon>Mucoromycota</taxon>
        <taxon>Glomeromycotina</taxon>
        <taxon>Glomeromycetes</taxon>
        <taxon>Diversisporales</taxon>
        <taxon>Gigasporaceae</taxon>
        <taxon>Cetraspora</taxon>
    </lineage>
</organism>
<evidence type="ECO:0000313" key="1">
    <source>
        <dbReference type="EMBL" id="CAG8810312.1"/>
    </source>
</evidence>
<protein>
    <submittedName>
        <fullName evidence="1">21012_t:CDS:1</fullName>
    </submittedName>
</protein>
<evidence type="ECO:0000313" key="2">
    <source>
        <dbReference type="Proteomes" id="UP000789759"/>
    </source>
</evidence>
<keyword evidence="2" id="KW-1185">Reference proteome</keyword>
<dbReference type="PANTHER" id="PTHR46954">
    <property type="entry name" value="C2H2-TYPE DOMAIN-CONTAINING PROTEIN"/>
    <property type="match status" value="1"/>
</dbReference>
<feature type="non-terminal residue" evidence="1">
    <location>
        <position position="140"/>
    </location>
</feature>
<accession>A0A9N9K4T2</accession>
<gene>
    <name evidence="1" type="ORF">CPELLU_LOCUS18571</name>
</gene>
<name>A0A9N9K4T2_9GLOM</name>